<protein>
    <recommendedName>
        <fullName evidence="4">ABC transporter permease</fullName>
    </recommendedName>
</protein>
<keyword evidence="1" id="KW-0472">Membrane</keyword>
<evidence type="ECO:0008006" key="4">
    <source>
        <dbReference type="Google" id="ProtNLM"/>
    </source>
</evidence>
<reference evidence="2" key="1">
    <citation type="submission" date="2020-12" db="EMBL/GenBank/DDBJ databases">
        <title>M. sibirica DSM 26468T genome.</title>
        <authorList>
            <person name="Thieme N."/>
            <person name="Rettenmaier R."/>
            <person name="Zverlov V."/>
            <person name="Liebl W."/>
        </authorList>
    </citation>
    <scope>NUCLEOTIDE SEQUENCE</scope>
    <source>
        <strain evidence="2">DSM 26468</strain>
    </source>
</reference>
<name>A0A8J7HC76_9FIRM</name>
<dbReference type="Proteomes" id="UP000623269">
    <property type="component" value="Unassembled WGS sequence"/>
</dbReference>
<feature type="transmembrane region" description="Helical" evidence="1">
    <location>
        <begin position="235"/>
        <end position="255"/>
    </location>
</feature>
<comment type="caution">
    <text evidence="2">The sequence shown here is derived from an EMBL/GenBank/DDBJ whole genome shotgun (WGS) entry which is preliminary data.</text>
</comment>
<proteinExistence type="predicted"/>
<feature type="transmembrane region" description="Helical" evidence="1">
    <location>
        <begin position="20"/>
        <end position="43"/>
    </location>
</feature>
<evidence type="ECO:0000256" key="1">
    <source>
        <dbReference type="SAM" id="Phobius"/>
    </source>
</evidence>
<dbReference type="EMBL" id="JAEAGR010000014">
    <property type="protein sequence ID" value="MBH1941831.1"/>
    <property type="molecule type" value="Genomic_DNA"/>
</dbReference>
<evidence type="ECO:0000313" key="2">
    <source>
        <dbReference type="EMBL" id="MBH1941831.1"/>
    </source>
</evidence>
<sequence>MKKYLSLLRYEAKTILRDTINLYMCMFPIIILLLASYVFPMIFETMEEGQGLEVTMLILLIVVLIFGSFFLAAMATFLLLDNKDENTLNTVAVTPVGASGYIKFKMTYIYIMTVISTIVVLLGTKLIAGNRYAIQGVSLFDRIGIVHIIGFALVGALFTPALALVQSAFAKNKIEGFAFIKGTGMVAMIPILMILDTFEGGLQYILGIFPNFWAVKGLLLKLFPIENSANLNYPLYLLIGAAYNIFILIVAYRFFLKKVQY</sequence>
<gene>
    <name evidence="2" type="ORF">I5677_13085</name>
</gene>
<keyword evidence="1" id="KW-0812">Transmembrane</keyword>
<dbReference type="RefSeq" id="WP_197662074.1">
    <property type="nucleotide sequence ID" value="NZ_JAEAGR010000014.1"/>
</dbReference>
<feature type="transmembrane region" description="Helical" evidence="1">
    <location>
        <begin position="177"/>
        <end position="195"/>
    </location>
</feature>
<feature type="transmembrane region" description="Helical" evidence="1">
    <location>
        <begin position="108"/>
        <end position="128"/>
    </location>
</feature>
<accession>A0A8J7HC76</accession>
<evidence type="ECO:0000313" key="3">
    <source>
        <dbReference type="Proteomes" id="UP000623269"/>
    </source>
</evidence>
<organism evidence="2 3">
    <name type="scientific">Mobilitalea sibirica</name>
    <dbReference type="NCBI Taxonomy" id="1462919"/>
    <lineage>
        <taxon>Bacteria</taxon>
        <taxon>Bacillati</taxon>
        <taxon>Bacillota</taxon>
        <taxon>Clostridia</taxon>
        <taxon>Lachnospirales</taxon>
        <taxon>Lachnospiraceae</taxon>
        <taxon>Mobilitalea</taxon>
    </lineage>
</organism>
<feature type="transmembrane region" description="Helical" evidence="1">
    <location>
        <begin position="55"/>
        <end position="80"/>
    </location>
</feature>
<keyword evidence="1" id="KW-1133">Transmembrane helix</keyword>
<keyword evidence="3" id="KW-1185">Reference proteome</keyword>
<dbReference type="AlphaFoldDB" id="A0A8J7HC76"/>
<feature type="transmembrane region" description="Helical" evidence="1">
    <location>
        <begin position="143"/>
        <end position="165"/>
    </location>
</feature>